<dbReference type="InterPro" id="IPR056884">
    <property type="entry name" value="NPHP3-like_N"/>
</dbReference>
<reference evidence="3" key="2">
    <citation type="submission" date="2020-11" db="EMBL/GenBank/DDBJ databases">
        <authorList>
            <consortium name="DOE Joint Genome Institute"/>
            <person name="Kuo A."/>
            <person name="Miyauchi S."/>
            <person name="Kiss E."/>
            <person name="Drula E."/>
            <person name="Kohler A."/>
            <person name="Sanchez-Garcia M."/>
            <person name="Andreopoulos B."/>
            <person name="Barry K.W."/>
            <person name="Bonito G."/>
            <person name="Buee M."/>
            <person name="Carver A."/>
            <person name="Chen C."/>
            <person name="Cichocki N."/>
            <person name="Clum A."/>
            <person name="Culley D."/>
            <person name="Crous P.W."/>
            <person name="Fauchery L."/>
            <person name="Girlanda M."/>
            <person name="Hayes R."/>
            <person name="Keri Z."/>
            <person name="Labutti K."/>
            <person name="Lipzen A."/>
            <person name="Lombard V."/>
            <person name="Magnuson J."/>
            <person name="Maillard F."/>
            <person name="Morin E."/>
            <person name="Murat C."/>
            <person name="Nolan M."/>
            <person name="Ohm R."/>
            <person name="Pangilinan J."/>
            <person name="Pereira M."/>
            <person name="Perotto S."/>
            <person name="Peter M."/>
            <person name="Riley R."/>
            <person name="Sitrit Y."/>
            <person name="Stielow B."/>
            <person name="Szollosi G."/>
            <person name="Zifcakova L."/>
            <person name="Stursova M."/>
            <person name="Spatafora J.W."/>
            <person name="Tedersoo L."/>
            <person name="Vaario L.-M."/>
            <person name="Yamada A."/>
            <person name="Yan M."/>
            <person name="Wang P."/>
            <person name="Xu J."/>
            <person name="Bruns T."/>
            <person name="Baldrian P."/>
            <person name="Vilgalys R."/>
            <person name="Henrissat B."/>
            <person name="Grigoriev I.V."/>
            <person name="Hibbett D."/>
            <person name="Nagy L.G."/>
            <person name="Martin F.M."/>
        </authorList>
    </citation>
    <scope>NUCLEOTIDE SEQUENCE</scope>
    <source>
        <strain evidence="3">UH-Tt-Lm1</strain>
    </source>
</reference>
<dbReference type="AlphaFoldDB" id="A0A9P6L5X5"/>
<dbReference type="SUPFAM" id="SSF50978">
    <property type="entry name" value="WD40 repeat-like"/>
    <property type="match status" value="1"/>
</dbReference>
<protein>
    <recommendedName>
        <fullName evidence="2">NACHT domain-containing protein</fullName>
    </recommendedName>
</protein>
<reference evidence="3" key="1">
    <citation type="journal article" date="2020" name="Nat. Commun.">
        <title>Large-scale genome sequencing of mycorrhizal fungi provides insights into the early evolution of symbiotic traits.</title>
        <authorList>
            <person name="Miyauchi S."/>
            <person name="Kiss E."/>
            <person name="Kuo A."/>
            <person name="Drula E."/>
            <person name="Kohler A."/>
            <person name="Sanchez-Garcia M."/>
            <person name="Morin E."/>
            <person name="Andreopoulos B."/>
            <person name="Barry K.W."/>
            <person name="Bonito G."/>
            <person name="Buee M."/>
            <person name="Carver A."/>
            <person name="Chen C."/>
            <person name="Cichocki N."/>
            <person name="Clum A."/>
            <person name="Culley D."/>
            <person name="Crous P.W."/>
            <person name="Fauchery L."/>
            <person name="Girlanda M."/>
            <person name="Hayes R.D."/>
            <person name="Keri Z."/>
            <person name="LaButti K."/>
            <person name="Lipzen A."/>
            <person name="Lombard V."/>
            <person name="Magnuson J."/>
            <person name="Maillard F."/>
            <person name="Murat C."/>
            <person name="Nolan M."/>
            <person name="Ohm R.A."/>
            <person name="Pangilinan J."/>
            <person name="Pereira M.F."/>
            <person name="Perotto S."/>
            <person name="Peter M."/>
            <person name="Pfister S."/>
            <person name="Riley R."/>
            <person name="Sitrit Y."/>
            <person name="Stielow J.B."/>
            <person name="Szollosi G."/>
            <person name="Zifcakova L."/>
            <person name="Stursova M."/>
            <person name="Spatafora J.W."/>
            <person name="Tedersoo L."/>
            <person name="Vaario L.M."/>
            <person name="Yamada A."/>
            <person name="Yan M."/>
            <person name="Wang P."/>
            <person name="Xu J."/>
            <person name="Bruns T."/>
            <person name="Baldrian P."/>
            <person name="Vilgalys R."/>
            <person name="Dunand C."/>
            <person name="Henrissat B."/>
            <person name="Grigoriev I.V."/>
            <person name="Hibbett D."/>
            <person name="Nagy L.G."/>
            <person name="Martin F.M."/>
        </authorList>
    </citation>
    <scope>NUCLEOTIDE SEQUENCE</scope>
    <source>
        <strain evidence="3">UH-Tt-Lm1</strain>
    </source>
</reference>
<feature type="domain" description="NACHT" evidence="2">
    <location>
        <begin position="51"/>
        <end position="193"/>
    </location>
</feature>
<dbReference type="PANTHER" id="PTHR10039">
    <property type="entry name" value="AMELOGENIN"/>
    <property type="match status" value="1"/>
</dbReference>
<dbReference type="Pfam" id="PF24883">
    <property type="entry name" value="NPHP3_N"/>
    <property type="match status" value="1"/>
</dbReference>
<comment type="caution">
    <text evidence="3">The sequence shown here is derived from an EMBL/GenBank/DDBJ whole genome shotgun (WGS) entry which is preliminary data.</text>
</comment>
<dbReference type="InterPro" id="IPR007111">
    <property type="entry name" value="NACHT_NTPase"/>
</dbReference>
<dbReference type="InterPro" id="IPR027417">
    <property type="entry name" value="P-loop_NTPase"/>
</dbReference>
<keyword evidence="4" id="KW-1185">Reference proteome</keyword>
<dbReference type="EMBL" id="WIUZ02000009">
    <property type="protein sequence ID" value="KAF9784005.1"/>
    <property type="molecule type" value="Genomic_DNA"/>
</dbReference>
<dbReference type="OrthoDB" id="308690at2759"/>
<sequence length="1152" mass="128219">MLIAEKTTLNNFRQAQGAEYRHSGRKGCLKGTRRTVLDKIELWGRDFAKLPVYWLNGLAGTGKSTIAQTIAERMFTEGQLGASFFCSRDFEDRSTLHFIFPTIAIQLARKYPKFRSVFVPLVQSDPGIAYESLYNQMDKLIVGPLKTSSIPTIIVIDALDECKDEEPASAILSVLARFVTQVPKVKFFLTGRPEPRIREGFRLPLLVDATNTFVLHDVQTNEINSDIQQFFESSFLELAFRHTGLDNWPTKVQLDLLCKRAAGLFVYAVATFKFINTRNYHPRERLDLLLQLPDNTLHEGKTKFNSSTSLDSLYRSILQEAFSHDGAEDDPRIHSILCAVILAANPLSPSAISTLLGINPDYVTPPLLSIHSLLILHEDINKPVQPFHKSFPDFITNPTRCTNQRFYISPSHHLELLVCCLNLMNKTLEKNMCQLPGAVNNSEVHELQERADKNISQALQYACRSWHKHLVNVPTANRHEITSALCCFLEKKFLFWLEVLSVLGAVRNAVDALKAVAEWAKDPSLLDLTNDCFRFVMGFFEIISTSAPHIYHSALPLSPKESIVQRYYGSQADPLATVNCGGQTAWDPSIANAKIPEGITATGWSPCSKFFAVAWDGSPKIAILDAVTLKQLYTVYPQSRGYGWTKVVFSSDSHLLAGYSLPSDCIVTWDLQTGGVIGDVRTEGTQFCHSMSFSECGTMLGGLFDQKTIMTYNILSSTHISSHRVQQLAVDTIWTCGEYLQFATVYLGSVIIWQLGFTSGQTPTKVGSLSSPENPSSTSLVLLPTLFWLAFIVEGRVVVWDAQHHRVLLNSVDAEKPETMCFSSDGQFFICGTWGAESYLWKKSPDGYLPHQKLVSSSTQNHLLVSPNGESVISFPSGGTMIQLWHIANAPTSFSSVSTQASHPHDDFLVDFPADESLIAVAERKSHTVTILSIKSGAALLVIDAETEICGVRFTKDEIIVIGDGKIITWNISGRDSNLHADRVQTVAFKHQGGVEDLWASVAPNLNYLAIGSMGSWSEALCVYNMHNGEKLAVAKSGGWMPGFTPDSCGVWTSKDDGRVDQWKIIEEGGSNGIKLQQVASHITPQDGFPWHSSCGYQLTDDGRILSSSGKQLLWLSHHWQPHYKHQVRWSRNILVVWNKSLQDPILLRLEV</sequence>
<evidence type="ECO:0000256" key="1">
    <source>
        <dbReference type="ARBA" id="ARBA00022737"/>
    </source>
</evidence>
<dbReference type="SUPFAM" id="SSF69322">
    <property type="entry name" value="Tricorn protease domain 2"/>
    <property type="match status" value="1"/>
</dbReference>
<organism evidence="3 4">
    <name type="scientific">Thelephora terrestris</name>
    <dbReference type="NCBI Taxonomy" id="56493"/>
    <lineage>
        <taxon>Eukaryota</taxon>
        <taxon>Fungi</taxon>
        <taxon>Dikarya</taxon>
        <taxon>Basidiomycota</taxon>
        <taxon>Agaricomycotina</taxon>
        <taxon>Agaricomycetes</taxon>
        <taxon>Thelephorales</taxon>
        <taxon>Thelephoraceae</taxon>
        <taxon>Thelephora</taxon>
    </lineage>
</organism>
<dbReference type="Gene3D" id="3.40.50.300">
    <property type="entry name" value="P-loop containing nucleotide triphosphate hydrolases"/>
    <property type="match status" value="1"/>
</dbReference>
<evidence type="ECO:0000259" key="2">
    <source>
        <dbReference type="PROSITE" id="PS50837"/>
    </source>
</evidence>
<dbReference type="Gene3D" id="2.130.10.10">
    <property type="entry name" value="YVTN repeat-like/Quinoprotein amine dehydrogenase"/>
    <property type="match status" value="2"/>
</dbReference>
<proteinExistence type="predicted"/>
<dbReference type="Proteomes" id="UP000736335">
    <property type="component" value="Unassembled WGS sequence"/>
</dbReference>
<gene>
    <name evidence="3" type="ORF">BJ322DRAFT_890027</name>
</gene>
<dbReference type="PROSITE" id="PS50837">
    <property type="entry name" value="NACHT"/>
    <property type="match status" value="1"/>
</dbReference>
<evidence type="ECO:0000313" key="3">
    <source>
        <dbReference type="EMBL" id="KAF9784005.1"/>
    </source>
</evidence>
<dbReference type="SUPFAM" id="SSF52540">
    <property type="entry name" value="P-loop containing nucleoside triphosphate hydrolases"/>
    <property type="match status" value="1"/>
</dbReference>
<accession>A0A9P6L5X5</accession>
<keyword evidence="1" id="KW-0677">Repeat</keyword>
<dbReference type="InterPro" id="IPR036322">
    <property type="entry name" value="WD40_repeat_dom_sf"/>
</dbReference>
<dbReference type="InterPro" id="IPR015943">
    <property type="entry name" value="WD40/YVTN_repeat-like_dom_sf"/>
</dbReference>
<name>A0A9P6L5X5_9AGAM</name>
<evidence type="ECO:0000313" key="4">
    <source>
        <dbReference type="Proteomes" id="UP000736335"/>
    </source>
</evidence>
<dbReference type="PANTHER" id="PTHR10039:SF17">
    <property type="entry name" value="FUNGAL STAND N-TERMINAL GOODBYE DOMAIN-CONTAINING PROTEIN-RELATED"/>
    <property type="match status" value="1"/>
</dbReference>